<keyword evidence="3" id="KW-1185">Reference proteome</keyword>
<feature type="domain" description="DUF6129" evidence="1">
    <location>
        <begin position="26"/>
        <end position="74"/>
    </location>
</feature>
<evidence type="ECO:0000313" key="3">
    <source>
        <dbReference type="Proteomes" id="UP001595630"/>
    </source>
</evidence>
<dbReference type="InterPro" id="IPR046132">
    <property type="entry name" value="DUF6129"/>
</dbReference>
<reference evidence="3" key="1">
    <citation type="journal article" date="2019" name="Int. J. Syst. Evol. Microbiol.">
        <title>The Global Catalogue of Microorganisms (GCM) 10K type strain sequencing project: providing services to taxonomists for standard genome sequencing and annotation.</title>
        <authorList>
            <consortium name="The Broad Institute Genomics Platform"/>
            <consortium name="The Broad Institute Genome Sequencing Center for Infectious Disease"/>
            <person name="Wu L."/>
            <person name="Ma J."/>
        </authorList>
    </citation>
    <scope>NUCLEOTIDE SEQUENCE [LARGE SCALE GENOMIC DNA]</scope>
    <source>
        <strain evidence="3">KCTC 42447</strain>
    </source>
</reference>
<dbReference type="RefSeq" id="WP_386364799.1">
    <property type="nucleotide sequence ID" value="NZ_JBHRXZ010000022.1"/>
</dbReference>
<dbReference type="EMBL" id="JBHRXZ010000022">
    <property type="protein sequence ID" value="MFC3608351.1"/>
    <property type="molecule type" value="Genomic_DNA"/>
</dbReference>
<organism evidence="2 3">
    <name type="scientific">Stutzerimonas tarimensis</name>
    <dbReference type="NCBI Taxonomy" id="1507735"/>
    <lineage>
        <taxon>Bacteria</taxon>
        <taxon>Pseudomonadati</taxon>
        <taxon>Pseudomonadota</taxon>
        <taxon>Gammaproteobacteria</taxon>
        <taxon>Pseudomonadales</taxon>
        <taxon>Pseudomonadaceae</taxon>
        <taxon>Stutzerimonas</taxon>
    </lineage>
</organism>
<comment type="caution">
    <text evidence="2">The sequence shown here is derived from an EMBL/GenBank/DDBJ whole genome shotgun (WGS) entry which is preliminary data.</text>
</comment>
<sequence>MINQAQLDEVIRTVEQASLDETLLTRLRAAYPGVHFNTCMDDDVSVNAKPYAERAGFNVYLVNSANHCSTLTNDPDIASGVVLAEIIED</sequence>
<accession>A0ABV7T7R8</accession>
<evidence type="ECO:0000313" key="2">
    <source>
        <dbReference type="EMBL" id="MFC3608351.1"/>
    </source>
</evidence>
<protein>
    <submittedName>
        <fullName evidence="2">DUF6129 family protein</fullName>
    </submittedName>
</protein>
<dbReference type="Pfam" id="PF19624">
    <property type="entry name" value="DUF6129"/>
    <property type="match status" value="1"/>
</dbReference>
<gene>
    <name evidence="2" type="ORF">ACFOMF_11225</name>
</gene>
<evidence type="ECO:0000259" key="1">
    <source>
        <dbReference type="Pfam" id="PF19624"/>
    </source>
</evidence>
<proteinExistence type="predicted"/>
<dbReference type="Proteomes" id="UP001595630">
    <property type="component" value="Unassembled WGS sequence"/>
</dbReference>
<name>A0ABV7T7R8_9GAMM</name>